<accession>A0ABY2CH79</accession>
<organism evidence="2 3">
    <name type="scientific">Methylomonas methanica</name>
    <dbReference type="NCBI Taxonomy" id="421"/>
    <lineage>
        <taxon>Bacteria</taxon>
        <taxon>Pseudomonadati</taxon>
        <taxon>Pseudomonadota</taxon>
        <taxon>Gammaproteobacteria</taxon>
        <taxon>Methylococcales</taxon>
        <taxon>Methylococcaceae</taxon>
        <taxon>Methylomonas</taxon>
    </lineage>
</organism>
<dbReference type="EMBL" id="SMCN01000026">
    <property type="protein sequence ID" value="TCV78084.1"/>
    <property type="molecule type" value="Genomic_DNA"/>
</dbReference>
<evidence type="ECO:0000313" key="3">
    <source>
        <dbReference type="Proteomes" id="UP000295649"/>
    </source>
</evidence>
<keyword evidence="3" id="KW-1185">Reference proteome</keyword>
<evidence type="ECO:0000313" key="2">
    <source>
        <dbReference type="EMBL" id="TCV78084.1"/>
    </source>
</evidence>
<name>A0ABY2CH79_METMH</name>
<dbReference type="RefSeq" id="WP_207906586.1">
    <property type="nucleotide sequence ID" value="NZ_LUUF01000069.1"/>
</dbReference>
<proteinExistence type="predicted"/>
<gene>
    <name evidence="2" type="ORF">EDE11_1262</name>
</gene>
<evidence type="ECO:0000256" key="1">
    <source>
        <dbReference type="SAM" id="MobiDB-lite"/>
    </source>
</evidence>
<reference evidence="2 3" key="1">
    <citation type="submission" date="2019-03" db="EMBL/GenBank/DDBJ databases">
        <title>Systems level insights into methane cycling in arid and semi-arid ecosystems.</title>
        <authorList>
            <person name="Kalyuzhnaya M."/>
        </authorList>
    </citation>
    <scope>NUCLEOTIDE SEQUENCE [LARGE SCALE GENOMIC DNA]</scope>
    <source>
        <strain evidence="2 3">S-1</strain>
    </source>
</reference>
<feature type="region of interest" description="Disordered" evidence="1">
    <location>
        <begin position="40"/>
        <end position="104"/>
    </location>
</feature>
<feature type="compositionally biased region" description="Basic and acidic residues" evidence="1">
    <location>
        <begin position="41"/>
        <end position="79"/>
    </location>
</feature>
<protein>
    <recommendedName>
        <fullName evidence="4">Terminase</fullName>
    </recommendedName>
</protein>
<comment type="caution">
    <text evidence="2">The sequence shown here is derived from an EMBL/GenBank/DDBJ whole genome shotgun (WGS) entry which is preliminary data.</text>
</comment>
<dbReference type="Proteomes" id="UP000295649">
    <property type="component" value="Unassembled WGS sequence"/>
</dbReference>
<evidence type="ECO:0008006" key="4">
    <source>
        <dbReference type="Google" id="ProtNLM"/>
    </source>
</evidence>
<sequence length="278" mass="31942">MAAKPKLTHEQWASVKAAWEGDTRKGFAWLVNELSLPVGEEAVRQRSKQERWSRGEEKPSLEKQKPKLGTEKPSLEKQAFKKPAQKPKPEAVPEPEWEEVEDHQHGNSKYKQAFNQQAYRLCLLGAVDSEIADFFGVSASTINLWKLRHSEFSESLRAGKMYADACMAKKLYERGMGYSHPDVHVSVINNEVVLTELTKHYPPDTKAAFIWLKNRQPTLWRDKIEVENTHKLNPEMMDRIKTEFVERMAMVRSRQLSVLAERGLIDERELNADAGSVE</sequence>